<evidence type="ECO:0000313" key="2">
    <source>
        <dbReference type="EMBL" id="QHU32250.1"/>
    </source>
</evidence>
<accession>A0A6C0LPF8</accession>
<dbReference type="EMBL" id="MN740537">
    <property type="protein sequence ID" value="QHU32250.1"/>
    <property type="molecule type" value="Genomic_DNA"/>
</dbReference>
<proteinExistence type="predicted"/>
<feature type="compositionally biased region" description="Basic residues" evidence="1">
    <location>
        <begin position="1"/>
        <end position="31"/>
    </location>
</feature>
<organism evidence="2">
    <name type="scientific">viral metagenome</name>
    <dbReference type="NCBI Taxonomy" id="1070528"/>
    <lineage>
        <taxon>unclassified sequences</taxon>
        <taxon>metagenomes</taxon>
        <taxon>organismal metagenomes</taxon>
    </lineage>
</organism>
<sequence length="71" mass="8380">MASRMMTRRMARKTARKTSRKTARKMTRKMNPKAMKWTGFVKKIYQELKKKDPNAKLGDAMKEASKRKAEM</sequence>
<protein>
    <submittedName>
        <fullName evidence="2">Uncharacterized protein</fullName>
    </submittedName>
</protein>
<reference evidence="2" key="1">
    <citation type="journal article" date="2020" name="Nature">
        <title>Giant virus diversity and host interactions through global metagenomics.</title>
        <authorList>
            <person name="Schulz F."/>
            <person name="Roux S."/>
            <person name="Paez-Espino D."/>
            <person name="Jungbluth S."/>
            <person name="Walsh D.A."/>
            <person name="Denef V.J."/>
            <person name="McMahon K.D."/>
            <person name="Konstantinidis K.T."/>
            <person name="Eloe-Fadrosh E.A."/>
            <person name="Kyrpides N.C."/>
            <person name="Woyke T."/>
        </authorList>
    </citation>
    <scope>NUCLEOTIDE SEQUENCE</scope>
    <source>
        <strain evidence="2">GVMAG-M-3300027963-9</strain>
    </source>
</reference>
<name>A0A6C0LPF8_9ZZZZ</name>
<evidence type="ECO:0000256" key="1">
    <source>
        <dbReference type="SAM" id="MobiDB-lite"/>
    </source>
</evidence>
<dbReference type="AlphaFoldDB" id="A0A6C0LPF8"/>
<feature type="region of interest" description="Disordered" evidence="1">
    <location>
        <begin position="1"/>
        <end position="35"/>
    </location>
</feature>